<feature type="binding site" evidence="8">
    <location>
        <position position="241"/>
    </location>
    <ligand>
        <name>Zn(2+)</name>
        <dbReference type="ChEBI" id="CHEBI:29105"/>
        <label>1</label>
    </ligand>
</feature>
<dbReference type="OrthoDB" id="30642at2157"/>
<evidence type="ECO:0000256" key="1">
    <source>
        <dbReference type="ARBA" id="ARBA00006272"/>
    </source>
</evidence>
<dbReference type="CDD" id="cd05656">
    <property type="entry name" value="M42_Frv"/>
    <property type="match status" value="1"/>
</dbReference>
<feature type="active site" description="Proton acceptor" evidence="7">
    <location>
        <position position="218"/>
    </location>
</feature>
<keyword evidence="11" id="KW-1185">Reference proteome</keyword>
<feature type="binding site" evidence="8">
    <location>
        <position position="329"/>
    </location>
    <ligand>
        <name>Zn(2+)</name>
        <dbReference type="ChEBI" id="CHEBI:29105"/>
        <label>2</label>
    </ligand>
</feature>
<feature type="binding site" evidence="8">
    <location>
        <position position="185"/>
    </location>
    <ligand>
        <name>Zn(2+)</name>
        <dbReference type="ChEBI" id="CHEBI:29105"/>
        <label>1</label>
    </ligand>
</feature>
<evidence type="ECO:0000256" key="2">
    <source>
        <dbReference type="ARBA" id="ARBA00022438"/>
    </source>
</evidence>
<organism evidence="10 11">
    <name type="scientific">Halopiger aswanensis</name>
    <dbReference type="NCBI Taxonomy" id="148449"/>
    <lineage>
        <taxon>Archaea</taxon>
        <taxon>Methanobacteriati</taxon>
        <taxon>Methanobacteriota</taxon>
        <taxon>Stenosarchaea group</taxon>
        <taxon>Halobacteria</taxon>
        <taxon>Halobacteriales</taxon>
        <taxon>Natrialbaceae</taxon>
        <taxon>Halopiger</taxon>
    </lineage>
</organism>
<comment type="cofactor">
    <cofactor evidence="8">
        <name>a divalent metal cation</name>
        <dbReference type="ChEBI" id="CHEBI:60240"/>
    </cofactor>
    <text evidence="8">Binds 2 divalent metal cations per subunit.</text>
</comment>
<dbReference type="Pfam" id="PF05343">
    <property type="entry name" value="Peptidase_M42"/>
    <property type="match status" value="1"/>
</dbReference>
<feature type="binding site" evidence="8">
    <location>
        <position position="71"/>
    </location>
    <ligand>
        <name>Zn(2+)</name>
        <dbReference type="ChEBI" id="CHEBI:29105"/>
        <label>1</label>
    </ligand>
</feature>
<dbReference type="InterPro" id="IPR023367">
    <property type="entry name" value="Peptidase_M42_dom2"/>
</dbReference>
<evidence type="ECO:0000256" key="9">
    <source>
        <dbReference type="SAM" id="MobiDB-lite"/>
    </source>
</evidence>
<evidence type="ECO:0000256" key="8">
    <source>
        <dbReference type="PIRSR" id="PIRSR001123-2"/>
    </source>
</evidence>
<sequence>MESVPFDVDLLTELTETSGVPGYEDRVRELVIDELEDTVDRVRTDAMGNVVGTLEGGADSDSDYSVAVAAHMDEIGFMVRHVRGSEDGPGFVELEALGGWDARVLKAQRVTIHTEDGDLPGVIGSPPPHTLDDEEREKTPKVEDAFVDVGLPYEELEERVSPGDLVTMDQTTELMGETITGKALDDRVCLFAMLEAARRLADGDGPEATIHFCATVQEEVGLRGAKALGVDVDPDLAIALDVTVANDVPGFSDGEHVTDLGDGAAIKLKDGSVITSPKVHRRLKAVAEDEEIDYQLEILPAGGTDTAGFQNVAGAKPVGAISIPTRYLHTVTETAHVDDVAATIDLLYAFLESEDGSQEYTL</sequence>
<dbReference type="GO" id="GO:0006508">
    <property type="term" value="P:proteolysis"/>
    <property type="evidence" value="ECO:0007669"/>
    <property type="project" value="UniProtKB-KW"/>
</dbReference>
<dbReference type="InterPro" id="IPR051464">
    <property type="entry name" value="Peptidase_M42_aminopept"/>
</dbReference>
<dbReference type="GO" id="GO:0046872">
    <property type="term" value="F:metal ion binding"/>
    <property type="evidence" value="ECO:0007669"/>
    <property type="project" value="UniProtKB-UniRule"/>
</dbReference>
<protein>
    <submittedName>
        <fullName evidence="10">Endoglucanase</fullName>
    </submittedName>
</protein>
<evidence type="ECO:0000256" key="4">
    <source>
        <dbReference type="ARBA" id="ARBA00022723"/>
    </source>
</evidence>
<evidence type="ECO:0000256" key="3">
    <source>
        <dbReference type="ARBA" id="ARBA00022670"/>
    </source>
</evidence>
<dbReference type="SUPFAM" id="SSF101821">
    <property type="entry name" value="Aminopeptidase/glucanase lid domain"/>
    <property type="match status" value="1"/>
</dbReference>
<name>A0A419WIU6_9EURY</name>
<dbReference type="EMBL" id="RAPO01000002">
    <property type="protein sequence ID" value="RKD95357.1"/>
    <property type="molecule type" value="Genomic_DNA"/>
</dbReference>
<gene>
    <name evidence="10" type="ORF">ATJ93_2209</name>
</gene>
<comment type="similarity">
    <text evidence="1 6">Belongs to the peptidase M42 family.</text>
</comment>
<dbReference type="Gene3D" id="2.40.30.40">
    <property type="entry name" value="Peptidase M42, domain 2"/>
    <property type="match status" value="1"/>
</dbReference>
<dbReference type="AlphaFoldDB" id="A0A419WIU6"/>
<dbReference type="PANTHER" id="PTHR32481:SF0">
    <property type="entry name" value="AMINOPEPTIDASE YPDE-RELATED"/>
    <property type="match status" value="1"/>
</dbReference>
<evidence type="ECO:0000256" key="7">
    <source>
        <dbReference type="PIRSR" id="PIRSR001123-1"/>
    </source>
</evidence>
<dbReference type="SUPFAM" id="SSF53187">
    <property type="entry name" value="Zn-dependent exopeptidases"/>
    <property type="match status" value="1"/>
</dbReference>
<keyword evidence="5" id="KW-0378">Hydrolase</keyword>
<comment type="caution">
    <text evidence="10">The sequence shown here is derived from an EMBL/GenBank/DDBJ whole genome shotgun (WGS) entry which is preliminary data.</text>
</comment>
<reference evidence="10 11" key="1">
    <citation type="submission" date="2018-09" db="EMBL/GenBank/DDBJ databases">
        <title>Genomic Encyclopedia of Archaeal and Bacterial Type Strains, Phase II (KMG-II): from individual species to whole genera.</title>
        <authorList>
            <person name="Goeker M."/>
        </authorList>
    </citation>
    <scope>NUCLEOTIDE SEQUENCE [LARGE SCALE GENOMIC DNA]</scope>
    <source>
        <strain evidence="10 11">DSM 13151</strain>
    </source>
</reference>
<dbReference type="PIRSF" id="PIRSF001123">
    <property type="entry name" value="PepA_GA"/>
    <property type="match status" value="1"/>
</dbReference>
<dbReference type="Gene3D" id="3.40.630.10">
    <property type="entry name" value="Zn peptidases"/>
    <property type="match status" value="1"/>
</dbReference>
<keyword evidence="3" id="KW-0645">Protease</keyword>
<feature type="binding site" evidence="8">
    <location>
        <position position="185"/>
    </location>
    <ligand>
        <name>Zn(2+)</name>
        <dbReference type="ChEBI" id="CHEBI:29105"/>
        <label>2</label>
    </ligand>
</feature>
<accession>A0A419WIU6</accession>
<evidence type="ECO:0000313" key="10">
    <source>
        <dbReference type="EMBL" id="RKD95357.1"/>
    </source>
</evidence>
<keyword evidence="2" id="KW-0031">Aminopeptidase</keyword>
<evidence type="ECO:0000313" key="11">
    <source>
        <dbReference type="Proteomes" id="UP000283805"/>
    </source>
</evidence>
<evidence type="ECO:0000256" key="5">
    <source>
        <dbReference type="ARBA" id="ARBA00022801"/>
    </source>
</evidence>
<dbReference type="RefSeq" id="WP_120244639.1">
    <property type="nucleotide sequence ID" value="NZ_RAPO01000002.1"/>
</dbReference>
<keyword evidence="4 8" id="KW-0479">Metal-binding</keyword>
<proteinExistence type="inferred from homology"/>
<dbReference type="PANTHER" id="PTHR32481">
    <property type="entry name" value="AMINOPEPTIDASE"/>
    <property type="match status" value="1"/>
</dbReference>
<dbReference type="InterPro" id="IPR008007">
    <property type="entry name" value="Peptidase_M42"/>
</dbReference>
<evidence type="ECO:0000256" key="6">
    <source>
        <dbReference type="PIRNR" id="PIRNR001123"/>
    </source>
</evidence>
<dbReference type="Proteomes" id="UP000283805">
    <property type="component" value="Unassembled WGS sequence"/>
</dbReference>
<feature type="binding site" evidence="8">
    <location>
        <position position="219"/>
    </location>
    <ligand>
        <name>Zn(2+)</name>
        <dbReference type="ChEBI" id="CHEBI:29105"/>
        <label>2</label>
    </ligand>
</feature>
<dbReference type="GO" id="GO:0004177">
    <property type="term" value="F:aminopeptidase activity"/>
    <property type="evidence" value="ECO:0007669"/>
    <property type="project" value="UniProtKB-UniRule"/>
</dbReference>
<feature type="region of interest" description="Disordered" evidence="9">
    <location>
        <begin position="116"/>
        <end position="139"/>
    </location>
</feature>